<dbReference type="OrthoDB" id="3365224at2759"/>
<dbReference type="Proteomes" id="UP001152798">
    <property type="component" value="Chromosome 5"/>
</dbReference>
<proteinExistence type="predicted"/>
<dbReference type="AlphaFoldDB" id="A0A9P0MNS2"/>
<evidence type="ECO:0000313" key="1">
    <source>
        <dbReference type="EMBL" id="CAH1401738.1"/>
    </source>
</evidence>
<reference evidence="1" key="1">
    <citation type="submission" date="2022-01" db="EMBL/GenBank/DDBJ databases">
        <authorList>
            <person name="King R."/>
        </authorList>
    </citation>
    <scope>NUCLEOTIDE SEQUENCE</scope>
</reference>
<keyword evidence="2" id="KW-1185">Reference proteome</keyword>
<dbReference type="InterPro" id="IPR039931">
    <property type="entry name" value="EEIG1/2-like"/>
</dbReference>
<dbReference type="PANTHER" id="PTHR21456:SF1">
    <property type="entry name" value="C2 NT-TYPE DOMAIN-CONTAINING PROTEIN"/>
    <property type="match status" value="1"/>
</dbReference>
<name>A0A9P0MNS2_NEZVI</name>
<accession>A0A9P0MNS2</accession>
<protein>
    <submittedName>
        <fullName evidence="1">Uncharacterized protein</fullName>
    </submittedName>
</protein>
<gene>
    <name evidence="1" type="ORF">NEZAVI_LOCUS10699</name>
</gene>
<dbReference type="EMBL" id="OV725081">
    <property type="protein sequence ID" value="CAH1401738.1"/>
    <property type="molecule type" value="Genomic_DNA"/>
</dbReference>
<evidence type="ECO:0000313" key="2">
    <source>
        <dbReference type="Proteomes" id="UP001152798"/>
    </source>
</evidence>
<sequence>MAFMMKKKKYKFTVLLCLEEITAVPFLNGVLFAKVRLLDGGNFMETSSRIRHNILPDDRYVETREIKVGNQGTPELTWVATSVLKEYGDVESWFIVTIFSSLLQHDIIPALSVAYHLNSRIKRVEGPKKAPI</sequence>
<organism evidence="1 2">
    <name type="scientific">Nezara viridula</name>
    <name type="common">Southern green stink bug</name>
    <name type="synonym">Cimex viridulus</name>
    <dbReference type="NCBI Taxonomy" id="85310"/>
    <lineage>
        <taxon>Eukaryota</taxon>
        <taxon>Metazoa</taxon>
        <taxon>Ecdysozoa</taxon>
        <taxon>Arthropoda</taxon>
        <taxon>Hexapoda</taxon>
        <taxon>Insecta</taxon>
        <taxon>Pterygota</taxon>
        <taxon>Neoptera</taxon>
        <taxon>Paraneoptera</taxon>
        <taxon>Hemiptera</taxon>
        <taxon>Heteroptera</taxon>
        <taxon>Panheteroptera</taxon>
        <taxon>Pentatomomorpha</taxon>
        <taxon>Pentatomoidea</taxon>
        <taxon>Pentatomidae</taxon>
        <taxon>Pentatominae</taxon>
        <taxon>Nezara</taxon>
    </lineage>
</organism>
<dbReference type="PANTHER" id="PTHR21456">
    <property type="entry name" value="FAMILY WITH SEQUENCE SIMILARITY 102"/>
    <property type="match status" value="1"/>
</dbReference>